<dbReference type="GO" id="GO:0043023">
    <property type="term" value="F:ribosomal large subunit binding"/>
    <property type="evidence" value="ECO:0007669"/>
    <property type="project" value="TreeGrafter"/>
</dbReference>
<sequence>MLFKLFRSVPALRSFSEVKVVSSLVTSDAGAVTDSTPWTLDFSSVPVYTSGNYDEKMSKIFTNYVSSLRSIAGGKANRGFFDSILVYSFMEHVPLSNAAQVEQLSETTFKMTAFDPTNAPTIEIALKKSPYNLKVVRDMDVIDVTMTLDKEGSKNAAAKLLADAKVKIEDVVKEAATRFGDKNKYATESITTLSKRVIADMEQFHQKKVTEVGN</sequence>
<name>A0A1R2CBJ8_9CILI</name>
<dbReference type="InterPro" id="IPR036191">
    <property type="entry name" value="RRF_sf"/>
</dbReference>
<dbReference type="GO" id="GO:0006412">
    <property type="term" value="P:translation"/>
    <property type="evidence" value="ECO:0007669"/>
    <property type="project" value="UniProtKB-KW"/>
</dbReference>
<dbReference type="SUPFAM" id="SSF55194">
    <property type="entry name" value="Ribosome recycling factor, RRF"/>
    <property type="match status" value="1"/>
</dbReference>
<proteinExistence type="inferred from homology"/>
<keyword evidence="5" id="KW-1185">Reference proteome</keyword>
<evidence type="ECO:0000256" key="2">
    <source>
        <dbReference type="ARBA" id="ARBA00022917"/>
    </source>
</evidence>
<dbReference type="Gene3D" id="3.30.1360.40">
    <property type="match status" value="1"/>
</dbReference>
<dbReference type="InterPro" id="IPR002661">
    <property type="entry name" value="Ribosome_recyc_fac"/>
</dbReference>
<accession>A0A1R2CBJ8</accession>
<dbReference type="PANTHER" id="PTHR20982:SF3">
    <property type="entry name" value="MITOCHONDRIAL RIBOSOME RECYCLING FACTOR PSEUDO 1"/>
    <property type="match status" value="1"/>
</dbReference>
<dbReference type="GO" id="GO:0005739">
    <property type="term" value="C:mitochondrion"/>
    <property type="evidence" value="ECO:0007669"/>
    <property type="project" value="TreeGrafter"/>
</dbReference>
<feature type="domain" description="Ribosome recycling factor" evidence="3">
    <location>
        <begin position="67"/>
        <end position="212"/>
    </location>
</feature>
<evidence type="ECO:0000256" key="1">
    <source>
        <dbReference type="ARBA" id="ARBA00005912"/>
    </source>
</evidence>
<protein>
    <recommendedName>
        <fullName evidence="3">Ribosome recycling factor domain-containing protein</fullName>
    </recommendedName>
</protein>
<dbReference type="Proteomes" id="UP000187209">
    <property type="component" value="Unassembled WGS sequence"/>
</dbReference>
<dbReference type="InterPro" id="IPR023584">
    <property type="entry name" value="Ribosome_recyc_fac_dom"/>
</dbReference>
<dbReference type="PANTHER" id="PTHR20982">
    <property type="entry name" value="RIBOSOME RECYCLING FACTOR"/>
    <property type="match status" value="1"/>
</dbReference>
<dbReference type="AlphaFoldDB" id="A0A1R2CBJ8"/>
<comment type="caution">
    <text evidence="4">The sequence shown here is derived from an EMBL/GenBank/DDBJ whole genome shotgun (WGS) entry which is preliminary data.</text>
</comment>
<dbReference type="EMBL" id="MPUH01000207">
    <property type="protein sequence ID" value="OMJ86388.1"/>
    <property type="molecule type" value="Genomic_DNA"/>
</dbReference>
<evidence type="ECO:0000259" key="3">
    <source>
        <dbReference type="Pfam" id="PF01765"/>
    </source>
</evidence>
<organism evidence="4 5">
    <name type="scientific">Stentor coeruleus</name>
    <dbReference type="NCBI Taxonomy" id="5963"/>
    <lineage>
        <taxon>Eukaryota</taxon>
        <taxon>Sar</taxon>
        <taxon>Alveolata</taxon>
        <taxon>Ciliophora</taxon>
        <taxon>Postciliodesmatophora</taxon>
        <taxon>Heterotrichea</taxon>
        <taxon>Heterotrichida</taxon>
        <taxon>Stentoridae</taxon>
        <taxon>Stentor</taxon>
    </lineage>
</organism>
<gene>
    <name evidence="4" type="ORF">SteCoe_12115</name>
</gene>
<evidence type="ECO:0000313" key="4">
    <source>
        <dbReference type="EMBL" id="OMJ86388.1"/>
    </source>
</evidence>
<reference evidence="4 5" key="1">
    <citation type="submission" date="2016-11" db="EMBL/GenBank/DDBJ databases">
        <title>The macronuclear genome of Stentor coeruleus: a giant cell with tiny introns.</title>
        <authorList>
            <person name="Slabodnick M."/>
            <person name="Ruby J.G."/>
            <person name="Reiff S.B."/>
            <person name="Swart E.C."/>
            <person name="Gosai S."/>
            <person name="Prabakaran S."/>
            <person name="Witkowska E."/>
            <person name="Larue G.E."/>
            <person name="Fisher S."/>
            <person name="Freeman R.M."/>
            <person name="Gunawardena J."/>
            <person name="Chu W."/>
            <person name="Stover N.A."/>
            <person name="Gregory B.D."/>
            <person name="Nowacki M."/>
            <person name="Derisi J."/>
            <person name="Roy S.W."/>
            <person name="Marshall W.F."/>
            <person name="Sood P."/>
        </authorList>
    </citation>
    <scope>NUCLEOTIDE SEQUENCE [LARGE SCALE GENOMIC DNA]</scope>
    <source>
        <strain evidence="4">WM001</strain>
    </source>
</reference>
<dbReference type="OrthoDB" id="321903at2759"/>
<dbReference type="Gene3D" id="1.10.132.20">
    <property type="entry name" value="Ribosome-recycling factor"/>
    <property type="match status" value="1"/>
</dbReference>
<keyword evidence="2" id="KW-0648">Protein biosynthesis</keyword>
<comment type="similarity">
    <text evidence="1">Belongs to the RRF family.</text>
</comment>
<dbReference type="Pfam" id="PF01765">
    <property type="entry name" value="RRF"/>
    <property type="match status" value="1"/>
</dbReference>
<evidence type="ECO:0000313" key="5">
    <source>
        <dbReference type="Proteomes" id="UP000187209"/>
    </source>
</evidence>